<evidence type="ECO:0000256" key="1">
    <source>
        <dbReference type="SAM" id="SignalP"/>
    </source>
</evidence>
<dbReference type="SMART" id="SM00450">
    <property type="entry name" value="RHOD"/>
    <property type="match status" value="1"/>
</dbReference>
<dbReference type="PANTHER" id="PTHR44086">
    <property type="entry name" value="THIOSULFATE SULFURTRANSFERASE RDL2, MITOCHONDRIAL-RELATED"/>
    <property type="match status" value="1"/>
</dbReference>
<feature type="domain" description="Rhodanese" evidence="2">
    <location>
        <begin position="67"/>
        <end position="169"/>
    </location>
</feature>
<evidence type="ECO:0000313" key="3">
    <source>
        <dbReference type="EMBL" id="GCB60024.1"/>
    </source>
</evidence>
<dbReference type="Proteomes" id="UP000288216">
    <property type="component" value="Unassembled WGS sequence"/>
</dbReference>
<organism evidence="3 4">
    <name type="scientific">Scyliorhinus torazame</name>
    <name type="common">Cloudy catshark</name>
    <name type="synonym">Catulus torazame</name>
    <dbReference type="NCBI Taxonomy" id="75743"/>
    <lineage>
        <taxon>Eukaryota</taxon>
        <taxon>Metazoa</taxon>
        <taxon>Chordata</taxon>
        <taxon>Craniata</taxon>
        <taxon>Vertebrata</taxon>
        <taxon>Chondrichthyes</taxon>
        <taxon>Elasmobranchii</taxon>
        <taxon>Galeomorphii</taxon>
        <taxon>Galeoidea</taxon>
        <taxon>Carcharhiniformes</taxon>
        <taxon>Scyliorhinidae</taxon>
        <taxon>Scyliorhinus</taxon>
    </lineage>
</organism>
<dbReference type="InterPro" id="IPR001763">
    <property type="entry name" value="Rhodanese-like_dom"/>
</dbReference>
<dbReference type="PANTHER" id="PTHR44086:SF10">
    <property type="entry name" value="THIOSULFATE SULFURTRANSFERASE_RHODANESE-LIKE DOMAIN-CONTAINING PROTEIN 3"/>
    <property type="match status" value="1"/>
</dbReference>
<dbReference type="OrthoDB" id="566238at2759"/>
<keyword evidence="4" id="KW-1185">Reference proteome</keyword>
<comment type="caution">
    <text evidence="3">The sequence shown here is derived from an EMBL/GenBank/DDBJ whole genome shotgun (WGS) entry which is preliminary data.</text>
</comment>
<name>A0A401NGX4_SCYTO</name>
<keyword evidence="1" id="KW-0732">Signal</keyword>
<evidence type="ECO:0000259" key="2">
    <source>
        <dbReference type="PROSITE" id="PS50206"/>
    </source>
</evidence>
<evidence type="ECO:0000313" key="4">
    <source>
        <dbReference type="Proteomes" id="UP000288216"/>
    </source>
</evidence>
<feature type="chain" id="PRO_5019528260" description="Rhodanese domain-containing protein" evidence="1">
    <location>
        <begin position="22"/>
        <end position="170"/>
    </location>
</feature>
<accession>A0A401NGX4</accession>
<sequence>MPRALGFISALLLRTAIRGWAAEVCRQDRNQRLLSWAPFYLSQSSSYRSICTAPSESVTYQELKQMLKSNTIVIDVRESWEIKEYGQIPGSINVPLGQVEQALKLKPSKFMETYNGKMPSTSDKIVFSCLAGIRSKAALDAAVSMGYSRALHFPGGWEEWVRQEFSEKQH</sequence>
<dbReference type="Pfam" id="PF00581">
    <property type="entry name" value="Rhodanese"/>
    <property type="match status" value="1"/>
</dbReference>
<dbReference type="SUPFAM" id="SSF52821">
    <property type="entry name" value="Rhodanese/Cell cycle control phosphatase"/>
    <property type="match status" value="1"/>
</dbReference>
<feature type="signal peptide" evidence="1">
    <location>
        <begin position="1"/>
        <end position="21"/>
    </location>
</feature>
<dbReference type="OMA" id="HYPGGWK"/>
<proteinExistence type="predicted"/>
<reference evidence="3 4" key="1">
    <citation type="journal article" date="2018" name="Nat. Ecol. Evol.">
        <title>Shark genomes provide insights into elasmobranch evolution and the origin of vertebrates.</title>
        <authorList>
            <person name="Hara Y"/>
            <person name="Yamaguchi K"/>
            <person name="Onimaru K"/>
            <person name="Kadota M"/>
            <person name="Koyanagi M"/>
            <person name="Keeley SD"/>
            <person name="Tatsumi K"/>
            <person name="Tanaka K"/>
            <person name="Motone F"/>
            <person name="Kageyama Y"/>
            <person name="Nozu R"/>
            <person name="Adachi N"/>
            <person name="Nishimura O"/>
            <person name="Nakagawa R"/>
            <person name="Tanegashima C"/>
            <person name="Kiyatake I"/>
            <person name="Matsumoto R"/>
            <person name="Murakumo K"/>
            <person name="Nishida K"/>
            <person name="Terakita A"/>
            <person name="Kuratani S"/>
            <person name="Sato K"/>
            <person name="Hyodo S Kuraku.S."/>
        </authorList>
    </citation>
    <scope>NUCLEOTIDE SEQUENCE [LARGE SCALE GENOMIC DNA]</scope>
</reference>
<dbReference type="EMBL" id="BFAA01004902">
    <property type="protein sequence ID" value="GCB60024.1"/>
    <property type="molecule type" value="Genomic_DNA"/>
</dbReference>
<dbReference type="STRING" id="75743.A0A401NGX4"/>
<gene>
    <name evidence="3" type="ORF">scyTo_0011048</name>
</gene>
<dbReference type="InterPro" id="IPR036873">
    <property type="entry name" value="Rhodanese-like_dom_sf"/>
</dbReference>
<protein>
    <recommendedName>
        <fullName evidence="2">Rhodanese domain-containing protein</fullName>
    </recommendedName>
</protein>
<dbReference type="AlphaFoldDB" id="A0A401NGX4"/>
<dbReference type="Gene3D" id="3.40.250.10">
    <property type="entry name" value="Rhodanese-like domain"/>
    <property type="match status" value="1"/>
</dbReference>
<dbReference type="PROSITE" id="PS50206">
    <property type="entry name" value="RHODANESE_3"/>
    <property type="match status" value="1"/>
</dbReference>